<feature type="signal peptide" evidence="2">
    <location>
        <begin position="1"/>
        <end position="18"/>
    </location>
</feature>
<keyword evidence="2" id="KW-0732">Signal</keyword>
<name>A0A9Q0X9Q5_9SAUR</name>
<feature type="compositionally biased region" description="Basic and acidic residues" evidence="1">
    <location>
        <begin position="63"/>
        <end position="74"/>
    </location>
</feature>
<dbReference type="AlphaFoldDB" id="A0A9Q0X9Q5"/>
<gene>
    <name evidence="3" type="ORF">JRQ81_011761</name>
</gene>
<feature type="region of interest" description="Disordered" evidence="1">
    <location>
        <begin position="55"/>
        <end position="80"/>
    </location>
</feature>
<sequence length="80" mass="8604">MQNTGALIFMLTFQICSLETETPTELVPSDRLVPTRISLPSPANFQGFDNAGKDPGGAVAFPERADGESREFATDTRSAL</sequence>
<evidence type="ECO:0000313" key="3">
    <source>
        <dbReference type="EMBL" id="KAJ7304225.1"/>
    </source>
</evidence>
<evidence type="ECO:0008006" key="5">
    <source>
        <dbReference type="Google" id="ProtNLM"/>
    </source>
</evidence>
<proteinExistence type="predicted"/>
<evidence type="ECO:0000256" key="1">
    <source>
        <dbReference type="SAM" id="MobiDB-lite"/>
    </source>
</evidence>
<keyword evidence="4" id="KW-1185">Reference proteome</keyword>
<dbReference type="Proteomes" id="UP001142489">
    <property type="component" value="Unassembled WGS sequence"/>
</dbReference>
<reference evidence="3" key="1">
    <citation type="journal article" date="2023" name="DNA Res.">
        <title>Chromosome-level genome assembly of Phrynocephalus forsythii using third-generation DNA sequencing and Hi-C analysis.</title>
        <authorList>
            <person name="Qi Y."/>
            <person name="Zhao W."/>
            <person name="Zhao Y."/>
            <person name="Niu C."/>
            <person name="Cao S."/>
            <person name="Zhang Y."/>
        </authorList>
    </citation>
    <scope>NUCLEOTIDE SEQUENCE</scope>
    <source>
        <tissue evidence="3">Muscle</tissue>
    </source>
</reference>
<organism evidence="3 4">
    <name type="scientific">Phrynocephalus forsythii</name>
    <dbReference type="NCBI Taxonomy" id="171643"/>
    <lineage>
        <taxon>Eukaryota</taxon>
        <taxon>Metazoa</taxon>
        <taxon>Chordata</taxon>
        <taxon>Craniata</taxon>
        <taxon>Vertebrata</taxon>
        <taxon>Euteleostomi</taxon>
        <taxon>Lepidosauria</taxon>
        <taxon>Squamata</taxon>
        <taxon>Bifurcata</taxon>
        <taxon>Unidentata</taxon>
        <taxon>Episquamata</taxon>
        <taxon>Toxicofera</taxon>
        <taxon>Iguania</taxon>
        <taxon>Acrodonta</taxon>
        <taxon>Agamidae</taxon>
        <taxon>Agaminae</taxon>
        <taxon>Phrynocephalus</taxon>
    </lineage>
</organism>
<dbReference type="EMBL" id="JAPFRF010000023">
    <property type="protein sequence ID" value="KAJ7304225.1"/>
    <property type="molecule type" value="Genomic_DNA"/>
</dbReference>
<accession>A0A9Q0X9Q5</accession>
<evidence type="ECO:0000313" key="4">
    <source>
        <dbReference type="Proteomes" id="UP001142489"/>
    </source>
</evidence>
<comment type="caution">
    <text evidence="3">The sequence shown here is derived from an EMBL/GenBank/DDBJ whole genome shotgun (WGS) entry which is preliminary data.</text>
</comment>
<protein>
    <recommendedName>
        <fullName evidence="5">Secreted protein</fullName>
    </recommendedName>
</protein>
<feature type="chain" id="PRO_5040331904" description="Secreted protein" evidence="2">
    <location>
        <begin position="19"/>
        <end position="80"/>
    </location>
</feature>
<evidence type="ECO:0000256" key="2">
    <source>
        <dbReference type="SAM" id="SignalP"/>
    </source>
</evidence>